<keyword evidence="3" id="KW-1185">Reference proteome</keyword>
<accession>A0A2T7P5B8</accession>
<feature type="compositionally biased region" description="Basic and acidic residues" evidence="1">
    <location>
        <begin position="1327"/>
        <end position="1338"/>
    </location>
</feature>
<comment type="caution">
    <text evidence="2">The sequence shown here is derived from an EMBL/GenBank/DDBJ whole genome shotgun (WGS) entry which is preliminary data.</text>
</comment>
<feature type="region of interest" description="Disordered" evidence="1">
    <location>
        <begin position="1079"/>
        <end position="1145"/>
    </location>
</feature>
<evidence type="ECO:0000256" key="1">
    <source>
        <dbReference type="SAM" id="MobiDB-lite"/>
    </source>
</evidence>
<dbReference type="EMBL" id="PZQS01000006">
    <property type="protein sequence ID" value="PVD28610.1"/>
    <property type="molecule type" value="Genomic_DNA"/>
</dbReference>
<proteinExistence type="predicted"/>
<sequence>MDVVHELSRVIIRAVMFLSLDSSSARHVCVAGATGRRKTGGAGGREVKGCEAGVGGGGRGDGGGVVVVVVGVYERRWQTLPPPSDCVEGKSKDVEIVLPDVCSVIHVSAAGTLLVQVLESMWGKYPAYFQEEAGVSRRGSYTPGQRDSELPVYDAENGDIRRDNKGSVKLVATVHKDDEGNGADAAALPTPDSSTSSPDKKKEKKKRFGFSLKKNASGKRRRKLNKEANGVRPISCPPALRAPDSDEEDGTIKTRRSHGIFKQGVDDITEETEHDQTVDTVSLSSNGEEKERQPPEEQNTKEERKDCEGKGRETQVRQCCGGEYPSAHRQWTDREYSNTRQHTEASGETTGVTGGELSVTSLSRDTPALPGTDRDHPTPTDVRTVRIPTDEEHKTFADLSGGQELPCAVEIVECQGLAAPGLLVETEVSQENVGKTPSLNLQASVWKSHHEDIEKVVVGFETDENGEDWQERGGFITSPWCVETKQDEEQLTWSYSDTQQVPENVTLPVITGEAKAGKMKDEQISSHFIAGEIKEQVTLPFIAAQSKEEEQQITAHFIADETKEEQNMFLPFIADEVKQDSEIITLPLVSIDTKKDQNTDFLLVSGESKKQQGPTFTLPFIAGETKVEELEAALPSITGEIEKAGAMGTLPFIAVETRETFALPFVVDDHQKEEPMVTLPSVAMETEKEEHKVSLPLVVDEPKQEGPRITLPFITIDTKGEKQKISLPSGYIAMETKAEEQKVPLSFVAKETEKGHQKISLPSVAREPRQEEPMITLPFIDMDTKEDEQQISFSLVATETKDEKQKISLPFVVDEPKQEGPRVTLPFITMETKEDEKISLPFAGGEHKQEEPKVSLPFVAMETKEEERKISLPFVAIETEKEEQRISLPLVACEAKQEGPRVALPSITTETKQEKQISLPSGYIAMETKQEKQISLPSGYIAMETKEEQKISLPSVAGETNQEEAKTMLCDVTCEAKQKVKQVTVITVEKTHLPQRLDVLEEKREVHKSEADIVPHTATTSQKELVDTSLRTEVSPMKFHVQVDTPGQTTELQEVQENILPQATVGLHGSHPEIGPQKMKEHVGETTETTPTPLSPAQLRAREKEMKALKKKEEKARAKAAKDEKKRLKEEKKREAKEKKTKEKGKLTEIEVTVKIIEEPKTEVDDELIVPLTAAEESTRFRSSAIFSKPNEVAQETFTVAQTVKSSHAPPSDFKEEPTEPIEEPLTVAQTVKLEAVHVSPAIVAELGSPQGEVTRQTEVVIGPNSAVQEGDKVVSLGFHGDDIISSIESSVIKVDESLQTKRKDEKPDGRPPDLPESPYPDDDTLETPKVDQVRDIPNDSLSDVSESLSASWGETDWTPYIRLSPRTKEAVRSPETGEASGSPLKKIELGPRLRTAILRRITGEVRMSEVKRVNLTKPRSVDTLATTPPSRRQRPRRPGEPVSSADNRDNSSLSIRSSCGASIQYHPASLSPACEAVDGQEETRETLPTMPLEQLATSEDEERSGEQKSGSGSERRRSTTSDGDDIVGSDAGDLLSGELFVSTLQVVVTSSQEVDGEWRPTSGQEGDLDLIEGAEDTAEGGDTYHEAGAQVTGSKMRAQDVESFQHLRDKKTVDVENSSDGSSDSDDAADEKGRSHGASDSDDVTGSSIAGVTVEVTESARACKDRDIVEQTSDTEKGEKETEKDGVSVTTDCTFSQTLSYSHQSGDTTYHRDDGDTVLVPLTCLASDTNAAHDSGTIQESCGQASGAECCGQACGQACGTAEETRELPGNGDVGSTCSGVSGSPLPDEGASAASSSPHGVSLHGYCLLPDMLGDTKASERLEANSE</sequence>
<dbReference type="Proteomes" id="UP000245119">
    <property type="component" value="Linkage Group LG6"/>
</dbReference>
<feature type="region of interest" description="Disordered" evidence="1">
    <location>
        <begin position="1413"/>
        <end position="1456"/>
    </location>
</feature>
<evidence type="ECO:0000313" key="2">
    <source>
        <dbReference type="EMBL" id="PVD28610.1"/>
    </source>
</evidence>
<reference evidence="2 3" key="1">
    <citation type="submission" date="2018-04" db="EMBL/GenBank/DDBJ databases">
        <title>The genome of golden apple snail Pomacea canaliculata provides insight into stress tolerance and invasive adaptation.</title>
        <authorList>
            <person name="Liu C."/>
            <person name="Liu B."/>
            <person name="Ren Y."/>
            <person name="Zhang Y."/>
            <person name="Wang H."/>
            <person name="Li S."/>
            <person name="Jiang F."/>
            <person name="Yin L."/>
            <person name="Zhang G."/>
            <person name="Qian W."/>
            <person name="Fan W."/>
        </authorList>
    </citation>
    <scope>NUCLEOTIDE SEQUENCE [LARGE SCALE GENOMIC DNA]</scope>
    <source>
        <strain evidence="2">SZHN2017</strain>
        <tissue evidence="2">Muscle</tissue>
    </source>
</reference>
<evidence type="ECO:0000313" key="3">
    <source>
        <dbReference type="Proteomes" id="UP000245119"/>
    </source>
</evidence>
<feature type="compositionally biased region" description="Basic and acidic residues" evidence="1">
    <location>
        <begin position="1100"/>
        <end position="1145"/>
    </location>
</feature>
<feature type="region of interest" description="Disordered" evidence="1">
    <location>
        <begin position="1550"/>
        <end position="1585"/>
    </location>
</feature>
<feature type="compositionally biased region" description="Basic and acidic residues" evidence="1">
    <location>
        <begin position="1665"/>
        <end position="1687"/>
    </location>
</feature>
<feature type="region of interest" description="Disordered" evidence="1">
    <location>
        <begin position="1766"/>
        <end position="1801"/>
    </location>
</feature>
<feature type="compositionally biased region" description="Acidic residues" evidence="1">
    <location>
        <begin position="1567"/>
        <end position="1580"/>
    </location>
</feature>
<name>A0A2T7P5B8_POMCA</name>
<feature type="compositionally biased region" description="Basic and acidic residues" evidence="1">
    <location>
        <begin position="1605"/>
        <end position="1615"/>
    </location>
</feature>
<feature type="region of interest" description="Disordered" evidence="1">
    <location>
        <begin position="1203"/>
        <end position="1222"/>
    </location>
</feature>
<protein>
    <submittedName>
        <fullName evidence="2">Uncharacterized protein</fullName>
    </submittedName>
</protein>
<feature type="compositionally biased region" description="Low complexity" evidence="1">
    <location>
        <begin position="1340"/>
        <end position="1352"/>
    </location>
</feature>
<feature type="region of interest" description="Disordered" evidence="1">
    <location>
        <begin position="1295"/>
        <end position="1386"/>
    </location>
</feature>
<feature type="region of interest" description="Disordered" evidence="1">
    <location>
        <begin position="174"/>
        <end position="315"/>
    </location>
</feature>
<feature type="compositionally biased region" description="Basic and acidic residues" evidence="1">
    <location>
        <begin position="287"/>
        <end position="315"/>
    </location>
</feature>
<feature type="region of interest" description="Disordered" evidence="1">
    <location>
        <begin position="1474"/>
        <end position="1533"/>
    </location>
</feature>
<feature type="compositionally biased region" description="Basic and acidic residues" evidence="1">
    <location>
        <begin position="331"/>
        <end position="345"/>
    </location>
</feature>
<feature type="region of interest" description="Disordered" evidence="1">
    <location>
        <begin position="1605"/>
        <end position="1649"/>
    </location>
</feature>
<feature type="compositionally biased region" description="Basic and acidic residues" evidence="1">
    <location>
        <begin position="1295"/>
        <end position="1314"/>
    </location>
</feature>
<feature type="region of interest" description="Disordered" evidence="1">
    <location>
        <begin position="1665"/>
        <end position="1689"/>
    </location>
</feature>
<gene>
    <name evidence="2" type="ORF">C0Q70_11203</name>
</gene>
<organism evidence="2 3">
    <name type="scientific">Pomacea canaliculata</name>
    <name type="common">Golden apple snail</name>
    <dbReference type="NCBI Taxonomy" id="400727"/>
    <lineage>
        <taxon>Eukaryota</taxon>
        <taxon>Metazoa</taxon>
        <taxon>Spiralia</taxon>
        <taxon>Lophotrochozoa</taxon>
        <taxon>Mollusca</taxon>
        <taxon>Gastropoda</taxon>
        <taxon>Caenogastropoda</taxon>
        <taxon>Architaenioglossa</taxon>
        <taxon>Ampullarioidea</taxon>
        <taxon>Ampullariidae</taxon>
        <taxon>Pomacea</taxon>
    </lineage>
</organism>
<feature type="region of interest" description="Disordered" evidence="1">
    <location>
        <begin position="331"/>
        <end position="383"/>
    </location>
</feature>
<feature type="compositionally biased region" description="Basic and acidic residues" evidence="1">
    <location>
        <begin position="1631"/>
        <end position="1640"/>
    </location>
</feature>